<dbReference type="SMART" id="SM00388">
    <property type="entry name" value="HisKA"/>
    <property type="match status" value="1"/>
</dbReference>
<dbReference type="InterPro" id="IPR052162">
    <property type="entry name" value="Sensor_kinase/Photoreceptor"/>
</dbReference>
<dbReference type="Pfam" id="PF02518">
    <property type="entry name" value="HATPase_c"/>
    <property type="match status" value="1"/>
</dbReference>
<dbReference type="SUPFAM" id="SSF55785">
    <property type="entry name" value="PYP-like sensor domain (PAS domain)"/>
    <property type="match status" value="4"/>
</dbReference>
<evidence type="ECO:0000259" key="7">
    <source>
        <dbReference type="PROSITE" id="PS50109"/>
    </source>
</evidence>
<dbReference type="PROSITE" id="PS50109">
    <property type="entry name" value="HIS_KIN"/>
    <property type="match status" value="1"/>
</dbReference>
<dbReference type="PRINTS" id="PR00344">
    <property type="entry name" value="BCTRLSENSOR"/>
</dbReference>
<dbReference type="PANTHER" id="PTHR43304:SF1">
    <property type="entry name" value="PAC DOMAIN-CONTAINING PROTEIN"/>
    <property type="match status" value="1"/>
</dbReference>
<evidence type="ECO:0000256" key="1">
    <source>
        <dbReference type="ARBA" id="ARBA00000085"/>
    </source>
</evidence>
<evidence type="ECO:0000256" key="6">
    <source>
        <dbReference type="SAM" id="Coils"/>
    </source>
</evidence>
<dbReference type="PROSITE" id="PS50113">
    <property type="entry name" value="PAC"/>
    <property type="match status" value="1"/>
</dbReference>
<evidence type="ECO:0000256" key="4">
    <source>
        <dbReference type="ARBA" id="ARBA00022679"/>
    </source>
</evidence>
<dbReference type="CDD" id="cd00130">
    <property type="entry name" value="PAS"/>
    <property type="match status" value="1"/>
</dbReference>
<dbReference type="Pfam" id="PF08448">
    <property type="entry name" value="PAS_4"/>
    <property type="match status" value="4"/>
</dbReference>
<dbReference type="Gene3D" id="3.30.565.10">
    <property type="entry name" value="Histidine kinase-like ATPase, C-terminal domain"/>
    <property type="match status" value="1"/>
</dbReference>
<evidence type="ECO:0000313" key="10">
    <source>
        <dbReference type="Proteomes" id="UP000282184"/>
    </source>
</evidence>
<evidence type="ECO:0000256" key="2">
    <source>
        <dbReference type="ARBA" id="ARBA00012438"/>
    </source>
</evidence>
<feature type="coiled-coil region" evidence="6">
    <location>
        <begin position="286"/>
        <end position="366"/>
    </location>
</feature>
<name>A0A3S0JG98_9BACT</name>
<keyword evidence="10" id="KW-1185">Reference proteome</keyword>
<dbReference type="SMART" id="SM00091">
    <property type="entry name" value="PAS"/>
    <property type="match status" value="4"/>
</dbReference>
<evidence type="ECO:0000313" key="9">
    <source>
        <dbReference type="EMBL" id="RTQ52254.1"/>
    </source>
</evidence>
<dbReference type="InterPro" id="IPR036890">
    <property type="entry name" value="HATPase_C_sf"/>
</dbReference>
<dbReference type="InterPro" id="IPR003594">
    <property type="entry name" value="HATPase_dom"/>
</dbReference>
<protein>
    <recommendedName>
        <fullName evidence="2">histidine kinase</fullName>
        <ecNumber evidence="2">2.7.13.3</ecNumber>
    </recommendedName>
</protein>
<dbReference type="RefSeq" id="WP_126691911.1">
    <property type="nucleotide sequence ID" value="NZ_RXOF01000002.1"/>
</dbReference>
<keyword evidence="3" id="KW-0597">Phosphoprotein</keyword>
<keyword evidence="4" id="KW-0808">Transferase</keyword>
<dbReference type="NCBIfam" id="TIGR00229">
    <property type="entry name" value="sensory_box"/>
    <property type="match status" value="1"/>
</dbReference>
<dbReference type="InterPro" id="IPR003661">
    <property type="entry name" value="HisK_dim/P_dom"/>
</dbReference>
<dbReference type="AlphaFoldDB" id="A0A3S0JG98"/>
<dbReference type="SUPFAM" id="SSF47384">
    <property type="entry name" value="Homodimeric domain of signal transducing histidine kinase"/>
    <property type="match status" value="1"/>
</dbReference>
<dbReference type="InterPro" id="IPR000700">
    <property type="entry name" value="PAS-assoc_C"/>
</dbReference>
<feature type="domain" description="Histidine kinase" evidence="7">
    <location>
        <begin position="806"/>
        <end position="1021"/>
    </location>
</feature>
<dbReference type="InterPro" id="IPR000014">
    <property type="entry name" value="PAS"/>
</dbReference>
<dbReference type="InterPro" id="IPR004358">
    <property type="entry name" value="Sig_transdc_His_kin-like_C"/>
</dbReference>
<accession>A0A3S0JG98</accession>
<feature type="coiled-coil region" evidence="6">
    <location>
        <begin position="751"/>
        <end position="796"/>
    </location>
</feature>
<dbReference type="CDD" id="cd00082">
    <property type="entry name" value="HisKA"/>
    <property type="match status" value="1"/>
</dbReference>
<feature type="domain" description="PAC" evidence="8">
    <location>
        <begin position="707"/>
        <end position="760"/>
    </location>
</feature>
<evidence type="ECO:0000256" key="3">
    <source>
        <dbReference type="ARBA" id="ARBA00022553"/>
    </source>
</evidence>
<reference evidence="9 10" key="1">
    <citation type="submission" date="2018-12" db="EMBL/GenBank/DDBJ databases">
        <title>Hymenobacter gummosus sp. nov., isolated from a spring.</title>
        <authorList>
            <person name="Nie L."/>
        </authorList>
    </citation>
    <scope>NUCLEOTIDE SEQUENCE [LARGE SCALE GENOMIC DNA]</scope>
    <source>
        <strain evidence="9 10">KCTC 52166</strain>
    </source>
</reference>
<dbReference type="Proteomes" id="UP000282184">
    <property type="component" value="Unassembled WGS sequence"/>
</dbReference>
<evidence type="ECO:0000256" key="5">
    <source>
        <dbReference type="ARBA" id="ARBA00022777"/>
    </source>
</evidence>
<dbReference type="OrthoDB" id="9766459at2"/>
<dbReference type="Pfam" id="PF00512">
    <property type="entry name" value="HisKA"/>
    <property type="match status" value="1"/>
</dbReference>
<dbReference type="Gene3D" id="3.30.450.20">
    <property type="entry name" value="PAS domain"/>
    <property type="match status" value="4"/>
</dbReference>
<sequence length="1021" mass="113915">MPVAASAATSPFEAFFELSPTPAVLYEPVYDPAGKLVDFAFFRLNAAAQQVLGLPAQPTSTYRTQFPGAASAGFGAQQEQAFVRRTPVEASHDQHPYGLDGAYRVRAERVAEQLLVSFIPLAPEAAPAAADAPAGNEELRAANRQLAAAAAAVELARAEAELQRRQLHHVLEQAPAMICIFDGPAHVFQFVNPPYQALVGERRLLGKPIAEAMPELTGQPIFGLLDQVYQTGETYYAHEMLVQLDHLNEGRPELEQRYYNFIYQARRDVAGAIDGILVFAYDVTGQVRARQQAERARQEVDHLNEELAATNEELQASNEEYLTANTALSRAQQDLQQLNQVLEVLIAERTRQIQEQSNRLERLIREAPAAICMLDGPDLVVELLNAEYQALFPDRQLLGKPILEALPELIDGPGAALLRRVQQTGVTFKGRELLMHFARPGDGALEERYFDFIYQARYDAAGQINGLVVFGFEVTDKVRSRQQAEDLQAELLAATRRQLQERETLYQVFEETPAAICIQRGPEHRYAYANAAYHDFFPGRALLGRPVAEVLPEVVDSGVLALLDHVYQTGETYYGEELPLLIAQPDGSSRWMYFTFTYQAYRENGEIVGISTFAYNVAEQVLARQQREAQQRQLQAVFAQAPVAICVFRGPQYVLDVVNPLMGDMLGHAPAALVGSPFFEALPELTSQGLPELLDHVRETGVPFRAQEQAIHLGRHQPGEVGYFNFVYEPLRDAEEQLIGIVCVATEVTEQVRARQQVQDLNEELAAINEELAATNEELQTSNEELQDSNQLLLRTNADLDNFVYTASHDLKVPITNIEGLVHALQAQLPPTAQALPEVEPLLAMMQQSVERFKRTLAYLSDVAQLQQEDGQAAADVALPQVVQDVRQDLLPLIRETGARLEAELADCPAVRFSPKNLRSVVYNLLSNALKYRHSDRTPLIQVRCRQEGRFTVLEVQDNGLGIPKRRQPELFQLFRRLHSHVEGSGIGLYMVKRMAENAGGRVEVESEPEVGSTFRVYFPR</sequence>
<gene>
    <name evidence="9" type="ORF">EJV47_04305</name>
</gene>
<evidence type="ECO:0000259" key="8">
    <source>
        <dbReference type="PROSITE" id="PS50113"/>
    </source>
</evidence>
<dbReference type="InterPro" id="IPR036097">
    <property type="entry name" value="HisK_dim/P_sf"/>
</dbReference>
<keyword evidence="5" id="KW-0418">Kinase</keyword>
<dbReference type="SUPFAM" id="SSF55874">
    <property type="entry name" value="ATPase domain of HSP90 chaperone/DNA topoisomerase II/histidine kinase"/>
    <property type="match status" value="1"/>
</dbReference>
<dbReference type="InterPro" id="IPR005467">
    <property type="entry name" value="His_kinase_dom"/>
</dbReference>
<dbReference type="CDD" id="cd00075">
    <property type="entry name" value="HATPase"/>
    <property type="match status" value="1"/>
</dbReference>
<keyword evidence="6" id="KW-0175">Coiled coil</keyword>
<dbReference type="InterPro" id="IPR035965">
    <property type="entry name" value="PAS-like_dom_sf"/>
</dbReference>
<dbReference type="EMBL" id="RXOF01000002">
    <property type="protein sequence ID" value="RTQ52254.1"/>
    <property type="molecule type" value="Genomic_DNA"/>
</dbReference>
<dbReference type="SMART" id="SM00387">
    <property type="entry name" value="HATPase_c"/>
    <property type="match status" value="1"/>
</dbReference>
<comment type="catalytic activity">
    <reaction evidence="1">
        <text>ATP + protein L-histidine = ADP + protein N-phospho-L-histidine.</text>
        <dbReference type="EC" id="2.7.13.3"/>
    </reaction>
</comment>
<organism evidence="9 10">
    <name type="scientific">Hymenobacter gummosus</name>
    <dbReference type="NCBI Taxonomy" id="1776032"/>
    <lineage>
        <taxon>Bacteria</taxon>
        <taxon>Pseudomonadati</taxon>
        <taxon>Bacteroidota</taxon>
        <taxon>Cytophagia</taxon>
        <taxon>Cytophagales</taxon>
        <taxon>Hymenobacteraceae</taxon>
        <taxon>Hymenobacter</taxon>
    </lineage>
</organism>
<dbReference type="InterPro" id="IPR013656">
    <property type="entry name" value="PAS_4"/>
</dbReference>
<dbReference type="Gene3D" id="1.10.287.130">
    <property type="match status" value="1"/>
</dbReference>
<proteinExistence type="predicted"/>
<dbReference type="PANTHER" id="PTHR43304">
    <property type="entry name" value="PHYTOCHROME-LIKE PROTEIN CPH1"/>
    <property type="match status" value="1"/>
</dbReference>
<dbReference type="GO" id="GO:0000155">
    <property type="term" value="F:phosphorelay sensor kinase activity"/>
    <property type="evidence" value="ECO:0007669"/>
    <property type="project" value="InterPro"/>
</dbReference>
<dbReference type="EC" id="2.7.13.3" evidence="2"/>
<comment type="caution">
    <text evidence="9">The sequence shown here is derived from an EMBL/GenBank/DDBJ whole genome shotgun (WGS) entry which is preliminary data.</text>
</comment>